<dbReference type="SUPFAM" id="SSF55120">
    <property type="entry name" value="Pseudouridine synthase"/>
    <property type="match status" value="1"/>
</dbReference>
<dbReference type="Proteomes" id="UP001299220">
    <property type="component" value="Unassembled WGS sequence"/>
</dbReference>
<feature type="domain" description="Pseudouridine synthase II N-terminal" evidence="6">
    <location>
        <begin position="25"/>
        <end position="172"/>
    </location>
</feature>
<dbReference type="PANTHER" id="PTHR13767">
    <property type="entry name" value="TRNA-PSEUDOURIDINE SYNTHASE"/>
    <property type="match status" value="1"/>
</dbReference>
<feature type="active site" description="Nucleophile" evidence="5">
    <location>
        <position position="38"/>
    </location>
</feature>
<dbReference type="RefSeq" id="WP_235323759.1">
    <property type="nucleotide sequence ID" value="NZ_JAFBIT010000002.1"/>
</dbReference>
<dbReference type="InterPro" id="IPR032819">
    <property type="entry name" value="TruB_C"/>
</dbReference>
<comment type="catalytic activity">
    <reaction evidence="1 5">
        <text>uridine(55) in tRNA = pseudouridine(55) in tRNA</text>
        <dbReference type="Rhea" id="RHEA:42532"/>
        <dbReference type="Rhea" id="RHEA-COMP:10101"/>
        <dbReference type="Rhea" id="RHEA-COMP:10102"/>
        <dbReference type="ChEBI" id="CHEBI:65314"/>
        <dbReference type="ChEBI" id="CHEBI:65315"/>
        <dbReference type="EC" id="5.4.99.25"/>
    </reaction>
</comment>
<evidence type="ECO:0000256" key="3">
    <source>
        <dbReference type="ARBA" id="ARBA00022694"/>
    </source>
</evidence>
<evidence type="ECO:0000313" key="8">
    <source>
        <dbReference type="EMBL" id="MCF2652730.1"/>
    </source>
</evidence>
<dbReference type="Pfam" id="PF16198">
    <property type="entry name" value="TruB_C_2"/>
    <property type="match status" value="1"/>
</dbReference>
<evidence type="ECO:0000256" key="1">
    <source>
        <dbReference type="ARBA" id="ARBA00000385"/>
    </source>
</evidence>
<dbReference type="PANTHER" id="PTHR13767:SF2">
    <property type="entry name" value="PSEUDOURIDYLATE SYNTHASE TRUB1"/>
    <property type="match status" value="1"/>
</dbReference>
<keyword evidence="9" id="KW-1185">Reference proteome</keyword>
<name>A0ABS9CNK6_9FIRM</name>
<protein>
    <recommendedName>
        <fullName evidence="5">tRNA pseudouridine synthase B</fullName>
        <ecNumber evidence="5">5.4.99.25</ecNumber>
    </recommendedName>
    <alternativeName>
        <fullName evidence="5">tRNA pseudouridine(55) synthase</fullName>
        <shortName evidence="5">Psi55 synthase</shortName>
    </alternativeName>
    <alternativeName>
        <fullName evidence="5">tRNA pseudouridylate synthase</fullName>
    </alternativeName>
    <alternativeName>
        <fullName evidence="5">tRNA-uridine isomerase</fullName>
    </alternativeName>
</protein>
<dbReference type="CDD" id="cd02573">
    <property type="entry name" value="PseudoU_synth_EcTruB"/>
    <property type="match status" value="1"/>
</dbReference>
<dbReference type="EMBL" id="JAFBIT010000002">
    <property type="protein sequence ID" value="MCF2652730.1"/>
    <property type="molecule type" value="Genomic_DNA"/>
</dbReference>
<dbReference type="NCBIfam" id="TIGR00431">
    <property type="entry name" value="TruB"/>
    <property type="match status" value="1"/>
</dbReference>
<organism evidence="8 9">
    <name type="scientific">Anaeromassilibacillus senegalensis</name>
    <dbReference type="NCBI Taxonomy" id="1673717"/>
    <lineage>
        <taxon>Bacteria</taxon>
        <taxon>Bacillati</taxon>
        <taxon>Bacillota</taxon>
        <taxon>Clostridia</taxon>
        <taxon>Eubacteriales</taxon>
        <taxon>Acutalibacteraceae</taxon>
        <taxon>Anaeromassilibacillus</taxon>
    </lineage>
</organism>
<reference evidence="8 9" key="1">
    <citation type="submission" date="2020-12" db="EMBL/GenBank/DDBJ databases">
        <title>Whole genome sequences of gut porcine anaerobes.</title>
        <authorList>
            <person name="Kubasova T."/>
            <person name="Jahodarova E."/>
            <person name="Rychlik I."/>
        </authorList>
    </citation>
    <scope>NUCLEOTIDE SEQUENCE [LARGE SCALE GENOMIC DNA]</scope>
    <source>
        <strain evidence="8 9">An867</strain>
    </source>
</reference>
<comment type="caution">
    <text evidence="8">The sequence shown here is derived from an EMBL/GenBank/DDBJ whole genome shotgun (WGS) entry which is preliminary data.</text>
</comment>
<keyword evidence="3 5" id="KW-0819">tRNA processing</keyword>
<evidence type="ECO:0000259" key="6">
    <source>
        <dbReference type="Pfam" id="PF01509"/>
    </source>
</evidence>
<comment type="function">
    <text evidence="5">Responsible for synthesis of pseudouridine from uracil-55 in the psi GC loop of transfer RNAs.</text>
</comment>
<evidence type="ECO:0000256" key="5">
    <source>
        <dbReference type="HAMAP-Rule" id="MF_01080"/>
    </source>
</evidence>
<dbReference type="Gene3D" id="3.30.2350.10">
    <property type="entry name" value="Pseudouridine synthase"/>
    <property type="match status" value="1"/>
</dbReference>
<dbReference type="HAMAP" id="MF_01080">
    <property type="entry name" value="TruB_bact"/>
    <property type="match status" value="1"/>
</dbReference>
<sequence length="299" mass="32173">MDGIIVLDKPQDFTSFDAVAVVRGLTRERRIGHTGTLDPMATGVLPLLLGRATKAVSLLPDTDKSYEASFRFGEARDTGDVTGALLNTDDTPVSLDALKAALPRFTGDILQVPPMYSAVSVNGQRLYKLARQGVEIEREARPVHVASLELLEYDENTRAGRIAVTCSKGTYIRTLIEDIAAALSTCGVMTALRRTAACGFTLADAVSLDALKALKESGDFSAVLRPVEKLFSALPAVQVTPAQGQRYLNGGALDFARCCAPRIAMPEGAQLSIYCEGRFLGLARLENGELRYVKSFSVE</sequence>
<dbReference type="InterPro" id="IPR002501">
    <property type="entry name" value="PsdUridine_synth_N"/>
</dbReference>
<evidence type="ECO:0000256" key="2">
    <source>
        <dbReference type="ARBA" id="ARBA00005642"/>
    </source>
</evidence>
<keyword evidence="4 5" id="KW-0413">Isomerase</keyword>
<dbReference type="InterPro" id="IPR014780">
    <property type="entry name" value="tRNA_psdUridine_synth_TruB"/>
</dbReference>
<dbReference type="Pfam" id="PF01509">
    <property type="entry name" value="TruB_N"/>
    <property type="match status" value="1"/>
</dbReference>
<proteinExistence type="inferred from homology"/>
<gene>
    <name evidence="5 8" type="primary">truB</name>
    <name evidence="8" type="ORF">JQM67_08950</name>
</gene>
<accession>A0ABS9CNK6</accession>
<dbReference type="GO" id="GO:0160148">
    <property type="term" value="F:tRNA pseudouridine(55) synthase activity"/>
    <property type="evidence" value="ECO:0007669"/>
    <property type="project" value="UniProtKB-EC"/>
</dbReference>
<evidence type="ECO:0000259" key="7">
    <source>
        <dbReference type="Pfam" id="PF16198"/>
    </source>
</evidence>
<feature type="domain" description="tRNA pseudouridylate synthase B C-terminal" evidence="7">
    <location>
        <begin position="173"/>
        <end position="231"/>
    </location>
</feature>
<dbReference type="InterPro" id="IPR020103">
    <property type="entry name" value="PsdUridine_synth_cat_dom_sf"/>
</dbReference>
<dbReference type="EC" id="5.4.99.25" evidence="5"/>
<evidence type="ECO:0000256" key="4">
    <source>
        <dbReference type="ARBA" id="ARBA00023235"/>
    </source>
</evidence>
<comment type="similarity">
    <text evidence="2 5">Belongs to the pseudouridine synthase TruB family. Type 1 subfamily.</text>
</comment>
<evidence type="ECO:0000313" key="9">
    <source>
        <dbReference type="Proteomes" id="UP001299220"/>
    </source>
</evidence>